<organism evidence="1 2">
    <name type="scientific">Puccinia triticina</name>
    <dbReference type="NCBI Taxonomy" id="208348"/>
    <lineage>
        <taxon>Eukaryota</taxon>
        <taxon>Fungi</taxon>
        <taxon>Dikarya</taxon>
        <taxon>Basidiomycota</taxon>
        <taxon>Pucciniomycotina</taxon>
        <taxon>Pucciniomycetes</taxon>
        <taxon>Pucciniales</taxon>
        <taxon>Pucciniaceae</taxon>
        <taxon>Puccinia</taxon>
    </lineage>
</organism>
<sequence>MNAGSTTIHDSAWNPTRQKVTQHAYQPFWHQERTPRPVADAQLLLPTVSKETSKFH</sequence>
<reference evidence="1" key="1">
    <citation type="submission" date="2022-10" db="EMBL/GenBank/DDBJ databases">
        <title>Puccinia triticina Genome sequencing and assembly.</title>
        <authorList>
            <person name="Li C."/>
        </authorList>
    </citation>
    <scope>NUCLEOTIDE SEQUENCE</scope>
    <source>
        <strain evidence="1">Pt15</strain>
    </source>
</reference>
<keyword evidence="2" id="KW-1185">Reference proteome</keyword>
<gene>
    <name evidence="1" type="ORF">PtA15_1A705</name>
</gene>
<dbReference type="RefSeq" id="XP_053016920.1">
    <property type="nucleotide sequence ID" value="XM_053165761.1"/>
</dbReference>
<evidence type="ECO:0000313" key="1">
    <source>
        <dbReference type="EMBL" id="WAQ81365.1"/>
    </source>
</evidence>
<proteinExistence type="predicted"/>
<protein>
    <submittedName>
        <fullName evidence="1">Uncharacterized protein</fullName>
    </submittedName>
</protein>
<dbReference type="GeneID" id="77806656"/>
<dbReference type="Proteomes" id="UP001164743">
    <property type="component" value="Chromosome 1A"/>
</dbReference>
<dbReference type="EMBL" id="CP110421">
    <property type="protein sequence ID" value="WAQ81365.1"/>
    <property type="molecule type" value="Genomic_DNA"/>
</dbReference>
<name>A0ABY7CBW1_9BASI</name>
<accession>A0ABY7CBW1</accession>
<evidence type="ECO:0000313" key="2">
    <source>
        <dbReference type="Proteomes" id="UP001164743"/>
    </source>
</evidence>